<evidence type="ECO:0000313" key="3">
    <source>
        <dbReference type="EMBL" id="QEJ98442.1"/>
    </source>
</evidence>
<feature type="domain" description="6-hydroxymethylpterin diphosphokinase MptE-like" evidence="1">
    <location>
        <begin position="143"/>
        <end position="303"/>
    </location>
</feature>
<dbReference type="OrthoDB" id="304932at2"/>
<dbReference type="GeneID" id="57753710"/>
<dbReference type="EMBL" id="CP042817">
    <property type="protein sequence ID" value="QEJ98442.1"/>
    <property type="molecule type" value="Genomic_DNA"/>
</dbReference>
<dbReference type="Pfam" id="PF01973">
    <property type="entry name" value="MptE-like"/>
    <property type="match status" value="1"/>
</dbReference>
<reference evidence="2" key="1">
    <citation type="submission" date="2015-01" db="EMBL/GenBank/DDBJ databases">
        <authorList>
            <person name="Xiang T."/>
            <person name="Song Y."/>
            <person name="Huang L."/>
            <person name="Wang B."/>
            <person name="Wu P."/>
        </authorList>
    </citation>
    <scope>NUCLEOTIDE SEQUENCE [LARGE SCALE GENOMIC DNA]</scope>
    <source>
        <strain evidence="2">V1</strain>
    </source>
</reference>
<dbReference type="AlphaFoldDB" id="A0A0B7GQ11"/>
<accession>A0A0B7GQ11</accession>
<name>A0A0B7GQ11_TREPH</name>
<gene>
    <name evidence="3" type="ORF">FUT82_10840</name>
    <name evidence="2" type="ORF">TPHV1_10342</name>
</gene>
<evidence type="ECO:0000313" key="4">
    <source>
        <dbReference type="Proteomes" id="UP000042527"/>
    </source>
</evidence>
<sequence>MIPQVALHSKYNPQKEAETFAGSIKTNPAIIVISEPGESYAAESLRKRFPSAKLIALRYSQTLFSESDFLWDSVWRPQAGSLEFFLIQNIHDEELSNTIFIPWKPADRAFPNEAKLVWQGIATAIKMIQSEMATRTFFGKRWLANILRNSMFAEQVIDFSFYAERVIFAAAGQSLEKCLSKKTGAPIAAVSSALSALAYRGVKPIFCVSTDGGFWAAAHLKRIATDIPVLFPLEAAIPSNVLINNPLSFLNYGSKTESFFLDAFQAPSISAQRNGSVSGTMAELLFNFRIKKIYLCGLDLAEGKGFQHARPHASGIAKTFRTMPLASIIAKGGNPQSLEIYANWFMQLPKEKTDCLIRVGEEGRALPSIKTISLKAFLTQMPTVMPQIRTQTIKKISKKDRFALVHTYLLLLEKTAKLKNGATKFLERGIEKEAAEFLAYPELLVAIKNRGTKERSIAAQKLCEKVSVEIKKLRQRLQIHE</sequence>
<reference evidence="4" key="2">
    <citation type="submission" date="2015-01" db="EMBL/GenBank/DDBJ databases">
        <authorList>
            <person name="Manzoor Shahid"/>
            <person name="Zubair Saima"/>
        </authorList>
    </citation>
    <scope>NUCLEOTIDE SEQUENCE [LARGE SCALE GENOMIC DNA]</scope>
    <source>
        <strain evidence="4">V1</strain>
    </source>
</reference>
<dbReference type="Proteomes" id="UP000323594">
    <property type="component" value="Chromosome"/>
</dbReference>
<dbReference type="InterPro" id="IPR002826">
    <property type="entry name" value="MptE-like"/>
</dbReference>
<evidence type="ECO:0000313" key="5">
    <source>
        <dbReference type="Proteomes" id="UP000323594"/>
    </source>
</evidence>
<evidence type="ECO:0000259" key="1">
    <source>
        <dbReference type="Pfam" id="PF01973"/>
    </source>
</evidence>
<reference evidence="3 5" key="3">
    <citation type="submission" date="2019-08" db="EMBL/GenBank/DDBJ databases">
        <authorList>
            <person name="Kuhnert P."/>
        </authorList>
    </citation>
    <scope>NUCLEOTIDE SEQUENCE [LARGE SCALE GENOMIC DNA]</scope>
    <source>
        <strain evidence="3 5">B36.5</strain>
    </source>
</reference>
<dbReference type="Proteomes" id="UP000042527">
    <property type="component" value="Unassembled WGS sequence"/>
</dbReference>
<proteinExistence type="predicted"/>
<dbReference type="EMBL" id="CDNC01000001">
    <property type="protein sequence ID" value="CEM60674.1"/>
    <property type="molecule type" value="Genomic_DNA"/>
</dbReference>
<keyword evidence="4" id="KW-1185">Reference proteome</keyword>
<evidence type="ECO:0000313" key="2">
    <source>
        <dbReference type="EMBL" id="CEM60674.1"/>
    </source>
</evidence>
<protein>
    <submittedName>
        <fullName evidence="3">DUF115 domain-containing protein</fullName>
    </submittedName>
</protein>
<dbReference type="RefSeq" id="WP_024751964.1">
    <property type="nucleotide sequence ID" value="NZ_CDNC01000001.1"/>
</dbReference>
<organism evidence="2 4">
    <name type="scientific">Treponema phagedenis</name>
    <dbReference type="NCBI Taxonomy" id="162"/>
    <lineage>
        <taxon>Bacteria</taxon>
        <taxon>Pseudomonadati</taxon>
        <taxon>Spirochaetota</taxon>
        <taxon>Spirochaetia</taxon>
        <taxon>Spirochaetales</taxon>
        <taxon>Treponemataceae</taxon>
        <taxon>Treponema</taxon>
    </lineage>
</organism>